<dbReference type="EMBL" id="PPTS01000004">
    <property type="protein sequence ID" value="RDB65357.1"/>
    <property type="molecule type" value="Genomic_DNA"/>
</dbReference>
<dbReference type="FunFam" id="3.40.50.1380:FF:000001">
    <property type="entry name" value="Bifunctional purine biosynthesis protein PurH"/>
    <property type="match status" value="1"/>
</dbReference>
<comment type="domain">
    <text evidence="10">The IMP cyclohydrolase activity resides in the N-terminal region.</text>
</comment>
<dbReference type="GO" id="GO:0005829">
    <property type="term" value="C:cytosol"/>
    <property type="evidence" value="ECO:0007669"/>
    <property type="project" value="TreeGrafter"/>
</dbReference>
<dbReference type="Gene3D" id="3.40.50.1380">
    <property type="entry name" value="Methylglyoxal synthase-like domain"/>
    <property type="match status" value="1"/>
</dbReference>
<dbReference type="HAMAP" id="MF_00139">
    <property type="entry name" value="PurH"/>
    <property type="match status" value="1"/>
</dbReference>
<dbReference type="InterPro" id="IPR002695">
    <property type="entry name" value="PurH-like"/>
</dbReference>
<evidence type="ECO:0000256" key="8">
    <source>
        <dbReference type="ARBA" id="ARBA00050488"/>
    </source>
</evidence>
<dbReference type="FunFam" id="3.40.140.20:FF:000001">
    <property type="entry name" value="Bifunctional purine biosynthesis protein PurH"/>
    <property type="match status" value="1"/>
</dbReference>
<dbReference type="PIRSF" id="PIRSF000414">
    <property type="entry name" value="AICARFT_IMPCHas"/>
    <property type="match status" value="1"/>
</dbReference>
<dbReference type="PANTHER" id="PTHR11692:SF0">
    <property type="entry name" value="BIFUNCTIONAL PURINE BIOSYNTHESIS PROTEIN ATIC"/>
    <property type="match status" value="1"/>
</dbReference>
<reference evidence="12 13" key="1">
    <citation type="journal article" date="2018" name="Elife">
        <title>Discovery and characterization of a prevalent human gut bacterial enzyme sufficient for the inactivation of a family of plant toxins.</title>
        <authorList>
            <person name="Koppel N."/>
            <person name="Bisanz J.E."/>
            <person name="Pandelia M.E."/>
            <person name="Turnbaugh P.J."/>
            <person name="Balskus E.P."/>
        </authorList>
    </citation>
    <scope>NUCLEOTIDE SEQUENCE [LARGE SCALE GENOMIC DNA]</scope>
    <source>
        <strain evidence="12 13">3C</strain>
    </source>
</reference>
<dbReference type="CDD" id="cd01421">
    <property type="entry name" value="IMPCH"/>
    <property type="match status" value="1"/>
</dbReference>
<comment type="pathway">
    <text evidence="1 10">Purine metabolism; IMP biosynthesis via de novo pathway; IMP from 5-formamido-1-(5-phospho-D-ribosyl)imidazole-4-carboxamide: step 1/1.</text>
</comment>
<evidence type="ECO:0000256" key="3">
    <source>
        <dbReference type="ARBA" id="ARBA00007667"/>
    </source>
</evidence>
<keyword evidence="7 10" id="KW-0511">Multifunctional enzyme</keyword>
<dbReference type="EC" id="2.1.2.3" evidence="10"/>
<feature type="domain" description="MGS-like" evidence="11">
    <location>
        <begin position="1"/>
        <end position="149"/>
    </location>
</feature>
<dbReference type="GO" id="GO:0004643">
    <property type="term" value="F:phosphoribosylaminoimidazolecarboxamide formyltransferase activity"/>
    <property type="evidence" value="ECO:0007669"/>
    <property type="project" value="UniProtKB-UniRule"/>
</dbReference>
<evidence type="ECO:0000256" key="7">
    <source>
        <dbReference type="ARBA" id="ARBA00023268"/>
    </source>
</evidence>
<gene>
    <name evidence="10 12" type="primary">purH</name>
    <name evidence="12" type="ORF">C1877_08475</name>
</gene>
<name>A0A369M351_9ACTN</name>
<comment type="catalytic activity">
    <reaction evidence="8 10">
        <text>(6R)-10-formyltetrahydrofolate + 5-amino-1-(5-phospho-beta-D-ribosyl)imidazole-4-carboxamide = 5-formamido-1-(5-phospho-D-ribosyl)imidazole-4-carboxamide + (6S)-5,6,7,8-tetrahydrofolate</text>
        <dbReference type="Rhea" id="RHEA:22192"/>
        <dbReference type="ChEBI" id="CHEBI:57453"/>
        <dbReference type="ChEBI" id="CHEBI:58467"/>
        <dbReference type="ChEBI" id="CHEBI:58475"/>
        <dbReference type="ChEBI" id="CHEBI:195366"/>
        <dbReference type="EC" id="2.1.2.3"/>
    </reaction>
</comment>
<dbReference type="SMART" id="SM00851">
    <property type="entry name" value="MGS"/>
    <property type="match status" value="1"/>
</dbReference>
<dbReference type="PANTHER" id="PTHR11692">
    <property type="entry name" value="BIFUNCTIONAL PURINE BIOSYNTHESIS PROTEIN PURH"/>
    <property type="match status" value="1"/>
</dbReference>
<comment type="similarity">
    <text evidence="3 10">Belongs to the PurH family.</text>
</comment>
<dbReference type="RefSeq" id="WP_114568937.1">
    <property type="nucleotide sequence ID" value="NZ_CABMMS010000004.1"/>
</dbReference>
<dbReference type="Proteomes" id="UP000254000">
    <property type="component" value="Unassembled WGS sequence"/>
</dbReference>
<dbReference type="GO" id="GO:0006189">
    <property type="term" value="P:'de novo' IMP biosynthetic process"/>
    <property type="evidence" value="ECO:0007669"/>
    <property type="project" value="UniProtKB-UniRule"/>
</dbReference>
<evidence type="ECO:0000313" key="13">
    <source>
        <dbReference type="Proteomes" id="UP000254000"/>
    </source>
</evidence>
<protein>
    <recommendedName>
        <fullName evidence="10">Bifunctional purine biosynthesis protein PurH</fullName>
    </recommendedName>
    <domain>
        <recommendedName>
            <fullName evidence="10">Phosphoribosylaminoimidazolecarboxamide formyltransferase</fullName>
            <ecNumber evidence="10">2.1.2.3</ecNumber>
        </recommendedName>
        <alternativeName>
            <fullName evidence="10">AICAR transformylase</fullName>
        </alternativeName>
    </domain>
    <domain>
        <recommendedName>
            <fullName evidence="10">IMP cyclohydrolase</fullName>
            <ecNumber evidence="10">3.5.4.10</ecNumber>
        </recommendedName>
        <alternativeName>
            <fullName evidence="10">ATIC</fullName>
        </alternativeName>
        <alternativeName>
            <fullName evidence="10">IMP synthase</fullName>
        </alternativeName>
        <alternativeName>
            <fullName evidence="10">Inosinicase</fullName>
        </alternativeName>
    </domain>
</protein>
<proteinExistence type="inferred from homology"/>
<organism evidence="12 13">
    <name type="scientific">Gordonibacter pamelaeae</name>
    <dbReference type="NCBI Taxonomy" id="471189"/>
    <lineage>
        <taxon>Bacteria</taxon>
        <taxon>Bacillati</taxon>
        <taxon>Actinomycetota</taxon>
        <taxon>Coriobacteriia</taxon>
        <taxon>Eggerthellales</taxon>
        <taxon>Eggerthellaceae</taxon>
        <taxon>Gordonibacter</taxon>
    </lineage>
</organism>
<dbReference type="Gene3D" id="3.40.140.20">
    <property type="match status" value="2"/>
</dbReference>
<dbReference type="NCBIfam" id="TIGR00355">
    <property type="entry name" value="purH"/>
    <property type="match status" value="1"/>
</dbReference>
<accession>A0A369M351</accession>
<dbReference type="GeneID" id="78359722"/>
<comment type="caution">
    <text evidence="12">The sequence shown here is derived from an EMBL/GenBank/DDBJ whole genome shotgun (WGS) entry which is preliminary data.</text>
</comment>
<dbReference type="FunFam" id="3.40.140.20:FF:000002">
    <property type="entry name" value="Bifunctional purine biosynthesis protein PurH"/>
    <property type="match status" value="1"/>
</dbReference>
<evidence type="ECO:0000256" key="2">
    <source>
        <dbReference type="ARBA" id="ARBA00004954"/>
    </source>
</evidence>
<dbReference type="EC" id="3.5.4.10" evidence="10"/>
<evidence type="ECO:0000259" key="11">
    <source>
        <dbReference type="PROSITE" id="PS51855"/>
    </source>
</evidence>
<dbReference type="InterPro" id="IPR011607">
    <property type="entry name" value="MGS-like_dom"/>
</dbReference>
<dbReference type="InterPro" id="IPR036914">
    <property type="entry name" value="MGS-like_dom_sf"/>
</dbReference>
<evidence type="ECO:0000256" key="1">
    <source>
        <dbReference type="ARBA" id="ARBA00004844"/>
    </source>
</evidence>
<evidence type="ECO:0000256" key="6">
    <source>
        <dbReference type="ARBA" id="ARBA00022801"/>
    </source>
</evidence>
<keyword evidence="6 10" id="KW-0378">Hydrolase</keyword>
<sequence length="524" mass="55958">MSDPKIKRVLVSVTDKTGVADFARALVNEFGAEIISTGGTARALKDAGVPVTPIDDVTQFPEMMDGRVKTLHPRVHGGLLAKRDNEAHMAQAAEHGIEMIDMVVVNLYAFEKTVAGGADFGTCIENIDIGGPSMLRSAAKNFESVAVVTRPESYDAILAEMRANDGATLRDTRAKLALDVFQTTAAYDGAIAAWMGAQLEGEGSAQFPAERTLRLQKVQDLRYGENPHQAAAFYRRDGYVNAEHSLAHAKQHQGKELSYNNYLDLDAAWTAVREFDEPACVIVKHLTPCGVCQDDDLVAAYQRAHACDPVSAYGGVMAFNRPVTSDVVVAIFDNKQFVEAIIAPEFAGDALDMYSAKKNARLLSTGGVNPAGGEVEYRSVEGGLLCQDSDAVAEDPAAFTVPTKRQPTDEEMAELLFAWKVCKSIKSNAIAITKGHATIGVGGGQPNRVNSARIAVEQAGDAAQGAVAASDAFFPFRDGLDALAEAGVTAVIEPGGSIRDEEVIAAADEHGIALVFTGHRHFRH</sequence>
<dbReference type="Pfam" id="PF01808">
    <property type="entry name" value="AICARFT_IMPCHas"/>
    <property type="match status" value="1"/>
</dbReference>
<dbReference type="AlphaFoldDB" id="A0A369M351"/>
<comment type="catalytic activity">
    <reaction evidence="9 10">
        <text>IMP + H2O = 5-formamido-1-(5-phospho-D-ribosyl)imidazole-4-carboxamide</text>
        <dbReference type="Rhea" id="RHEA:18445"/>
        <dbReference type="ChEBI" id="CHEBI:15377"/>
        <dbReference type="ChEBI" id="CHEBI:58053"/>
        <dbReference type="ChEBI" id="CHEBI:58467"/>
        <dbReference type="EC" id="3.5.4.10"/>
    </reaction>
</comment>
<keyword evidence="4 10" id="KW-0808">Transferase</keyword>
<dbReference type="InterPro" id="IPR016193">
    <property type="entry name" value="Cytidine_deaminase-like"/>
</dbReference>
<evidence type="ECO:0000256" key="10">
    <source>
        <dbReference type="HAMAP-Rule" id="MF_00139"/>
    </source>
</evidence>
<keyword evidence="5 10" id="KW-0658">Purine biosynthesis</keyword>
<dbReference type="InterPro" id="IPR024051">
    <property type="entry name" value="AICAR_Tfase_dup_dom_sf"/>
</dbReference>
<dbReference type="PROSITE" id="PS51855">
    <property type="entry name" value="MGS"/>
    <property type="match status" value="1"/>
</dbReference>
<dbReference type="NCBIfam" id="NF002049">
    <property type="entry name" value="PRK00881.1"/>
    <property type="match status" value="1"/>
</dbReference>
<evidence type="ECO:0000256" key="9">
    <source>
        <dbReference type="ARBA" id="ARBA00050687"/>
    </source>
</evidence>
<keyword evidence="13" id="KW-1185">Reference proteome</keyword>
<evidence type="ECO:0000256" key="5">
    <source>
        <dbReference type="ARBA" id="ARBA00022755"/>
    </source>
</evidence>
<dbReference type="UniPathway" id="UPA00074">
    <property type="reaction ID" value="UER00133"/>
</dbReference>
<dbReference type="OrthoDB" id="9802065at2"/>
<dbReference type="SUPFAM" id="SSF52335">
    <property type="entry name" value="Methylglyoxal synthase-like"/>
    <property type="match status" value="1"/>
</dbReference>
<evidence type="ECO:0000256" key="4">
    <source>
        <dbReference type="ARBA" id="ARBA00022679"/>
    </source>
</evidence>
<comment type="pathway">
    <text evidence="2 10">Purine metabolism; IMP biosynthesis via de novo pathway; 5-formamido-1-(5-phospho-D-ribosyl)imidazole-4-carboxamide from 5-amino-1-(5-phospho-D-ribosyl)imidazole-4-carboxamide (10-formyl THF route): step 1/1.</text>
</comment>
<dbReference type="GO" id="GO:0003937">
    <property type="term" value="F:IMP cyclohydrolase activity"/>
    <property type="evidence" value="ECO:0007669"/>
    <property type="project" value="UniProtKB-UniRule"/>
</dbReference>
<dbReference type="SUPFAM" id="SSF53927">
    <property type="entry name" value="Cytidine deaminase-like"/>
    <property type="match status" value="1"/>
</dbReference>
<evidence type="ECO:0000313" key="12">
    <source>
        <dbReference type="EMBL" id="RDB65357.1"/>
    </source>
</evidence>
<dbReference type="Pfam" id="PF02142">
    <property type="entry name" value="MGS"/>
    <property type="match status" value="1"/>
</dbReference>
<dbReference type="SMART" id="SM00798">
    <property type="entry name" value="AICARFT_IMPCHas"/>
    <property type="match status" value="1"/>
</dbReference>